<reference evidence="1 2" key="1">
    <citation type="submission" date="2019-02" db="EMBL/GenBank/DDBJ databases">
        <title>Deep-cultivation of Planctomycetes and their phenomic and genomic characterization uncovers novel biology.</title>
        <authorList>
            <person name="Wiegand S."/>
            <person name="Jogler M."/>
            <person name="Boedeker C."/>
            <person name="Pinto D."/>
            <person name="Vollmers J."/>
            <person name="Rivas-Marin E."/>
            <person name="Kohn T."/>
            <person name="Peeters S.H."/>
            <person name="Heuer A."/>
            <person name="Rast P."/>
            <person name="Oberbeckmann S."/>
            <person name="Bunk B."/>
            <person name="Jeske O."/>
            <person name="Meyerdierks A."/>
            <person name="Storesund J.E."/>
            <person name="Kallscheuer N."/>
            <person name="Luecker S."/>
            <person name="Lage O.M."/>
            <person name="Pohl T."/>
            <person name="Merkel B.J."/>
            <person name="Hornburger P."/>
            <person name="Mueller R.-W."/>
            <person name="Bruemmer F."/>
            <person name="Labrenz M."/>
            <person name="Spormann A.M."/>
            <person name="Op den Camp H."/>
            <person name="Overmann J."/>
            <person name="Amann R."/>
            <person name="Jetten M.S.M."/>
            <person name="Mascher T."/>
            <person name="Medema M.H."/>
            <person name="Devos D.P."/>
            <person name="Kaster A.-K."/>
            <person name="Ovreas L."/>
            <person name="Rohde M."/>
            <person name="Galperin M.Y."/>
            <person name="Jogler C."/>
        </authorList>
    </citation>
    <scope>NUCLEOTIDE SEQUENCE [LARGE SCALE GENOMIC DNA]</scope>
    <source>
        <strain evidence="1 2">Pan161</strain>
    </source>
</reference>
<dbReference type="KEGG" id="gax:Pan161_53610"/>
<sequence length="430" mass="46223" precursor="true">MPNKLLSRRTALQNMALGVSAWSTSSWLPTLVKAAAETGSQPKSVILIWLNGGPATIDLWDLKPGNKNGGPFQEIETQAPGMKISEHLPALAKQASDFSIIRSMSTREGDHSRARFVTMTGYTPQGAIKFPALGSLVANEFHVENDIPSNDIPSYVHIGGRPAVGGGGFLGPQFAPFVVGGRSRRGGPDSADLKVADLAPASPAQQAERLQLQAGLNSLSSMPASLVTDTLESSRNRALRLMNPKAASVFDLEQEDAALRQAYGTGSFGQGCLMARRLVERGVSFVEVSLNGWDTHSDNFERVKELSQQLDRGCASLLNDLRQRGLLKDTLIVCQGEFGRTPRINGQSGRDHWPSSWSMMLAGAGIRGGQVVGQTSEDGTKIESRPTRTADLMATVFRGIGLDPRKQNMSNVGRPIRLADPDGKAIEELL</sequence>
<dbReference type="EMBL" id="CP036343">
    <property type="protein sequence ID" value="QDT93679.1"/>
    <property type="molecule type" value="Genomic_DNA"/>
</dbReference>
<dbReference type="PANTHER" id="PTHR43737">
    <property type="entry name" value="BLL7424 PROTEIN"/>
    <property type="match status" value="1"/>
</dbReference>
<organism evidence="1 2">
    <name type="scientific">Gimesia algae</name>
    <dbReference type="NCBI Taxonomy" id="2527971"/>
    <lineage>
        <taxon>Bacteria</taxon>
        <taxon>Pseudomonadati</taxon>
        <taxon>Planctomycetota</taxon>
        <taxon>Planctomycetia</taxon>
        <taxon>Planctomycetales</taxon>
        <taxon>Planctomycetaceae</taxon>
        <taxon>Gimesia</taxon>
    </lineage>
</organism>
<dbReference type="Gene3D" id="3.40.720.10">
    <property type="entry name" value="Alkaline Phosphatase, subunit A"/>
    <property type="match status" value="1"/>
</dbReference>
<dbReference type="Pfam" id="PF07394">
    <property type="entry name" value="DUF1501"/>
    <property type="match status" value="1"/>
</dbReference>
<dbReference type="InterPro" id="IPR010869">
    <property type="entry name" value="DUF1501"/>
</dbReference>
<dbReference type="PANTHER" id="PTHR43737:SF1">
    <property type="entry name" value="DUF1501 DOMAIN-CONTAINING PROTEIN"/>
    <property type="match status" value="1"/>
</dbReference>
<dbReference type="Proteomes" id="UP000316855">
    <property type="component" value="Chromosome"/>
</dbReference>
<evidence type="ECO:0008006" key="3">
    <source>
        <dbReference type="Google" id="ProtNLM"/>
    </source>
</evidence>
<dbReference type="PROSITE" id="PS51318">
    <property type="entry name" value="TAT"/>
    <property type="match status" value="1"/>
</dbReference>
<dbReference type="InterPro" id="IPR006311">
    <property type="entry name" value="TAT_signal"/>
</dbReference>
<dbReference type="SUPFAM" id="SSF53649">
    <property type="entry name" value="Alkaline phosphatase-like"/>
    <property type="match status" value="1"/>
</dbReference>
<name>A0A517VKY0_9PLAN</name>
<accession>A0A517VKY0</accession>
<keyword evidence="2" id="KW-1185">Reference proteome</keyword>
<dbReference type="RefSeq" id="WP_145231657.1">
    <property type="nucleotide sequence ID" value="NZ_CP036343.1"/>
</dbReference>
<protein>
    <recommendedName>
        <fullName evidence="3">DUF1501 domain-containing protein</fullName>
    </recommendedName>
</protein>
<evidence type="ECO:0000313" key="1">
    <source>
        <dbReference type="EMBL" id="QDT93679.1"/>
    </source>
</evidence>
<proteinExistence type="predicted"/>
<gene>
    <name evidence="1" type="ORF">Pan161_53610</name>
</gene>
<dbReference type="AlphaFoldDB" id="A0A517VKY0"/>
<dbReference type="InterPro" id="IPR017850">
    <property type="entry name" value="Alkaline_phosphatase_core_sf"/>
</dbReference>
<evidence type="ECO:0000313" key="2">
    <source>
        <dbReference type="Proteomes" id="UP000316855"/>
    </source>
</evidence>
<dbReference type="OrthoDB" id="127333at2"/>